<gene>
    <name evidence="21" type="ORF">VITISV_024048</name>
</gene>
<evidence type="ECO:0000256" key="8">
    <source>
        <dbReference type="ARBA" id="ARBA00022692"/>
    </source>
</evidence>
<comment type="catalytic activity">
    <reaction evidence="18">
        <text>L-threonyl-[protein] + ATP = O-phospho-L-threonyl-[protein] + ADP + H(+)</text>
        <dbReference type="Rhea" id="RHEA:46608"/>
        <dbReference type="Rhea" id="RHEA-COMP:11060"/>
        <dbReference type="Rhea" id="RHEA-COMP:11605"/>
        <dbReference type="ChEBI" id="CHEBI:15378"/>
        <dbReference type="ChEBI" id="CHEBI:30013"/>
        <dbReference type="ChEBI" id="CHEBI:30616"/>
        <dbReference type="ChEBI" id="CHEBI:61977"/>
        <dbReference type="ChEBI" id="CHEBI:456216"/>
        <dbReference type="EC" id="2.7.11.1"/>
    </reaction>
</comment>
<comment type="subcellular location">
    <subcellularLocation>
        <location evidence="1">Cell membrane</location>
        <topology evidence="1">Single-pass membrane protein</topology>
    </subcellularLocation>
</comment>
<evidence type="ECO:0000313" key="21">
    <source>
        <dbReference type="EMBL" id="CAN82376.1"/>
    </source>
</evidence>
<keyword evidence="3" id="KW-1003">Cell membrane</keyword>
<keyword evidence="16" id="KW-0675">Receptor</keyword>
<organism evidence="21">
    <name type="scientific">Vitis vinifera</name>
    <name type="common">Grape</name>
    <dbReference type="NCBI Taxonomy" id="29760"/>
    <lineage>
        <taxon>Eukaryota</taxon>
        <taxon>Viridiplantae</taxon>
        <taxon>Streptophyta</taxon>
        <taxon>Embryophyta</taxon>
        <taxon>Tracheophyta</taxon>
        <taxon>Spermatophyta</taxon>
        <taxon>Magnoliopsida</taxon>
        <taxon>eudicotyledons</taxon>
        <taxon>Gunneridae</taxon>
        <taxon>Pentapetalae</taxon>
        <taxon>rosids</taxon>
        <taxon>Vitales</taxon>
        <taxon>Vitaceae</taxon>
        <taxon>Viteae</taxon>
        <taxon>Vitis</taxon>
    </lineage>
</organism>
<keyword evidence="9" id="KW-0732">Signal</keyword>
<dbReference type="FunFam" id="3.30.200.20:FF:000644">
    <property type="entry name" value="Suppressor of npr1-1 constitutive 4"/>
    <property type="match status" value="1"/>
</dbReference>
<protein>
    <recommendedName>
        <fullName evidence="2">non-specific serine/threonine protein kinase</fullName>
        <ecNumber evidence="2">2.7.11.1</ecNumber>
    </recommendedName>
</protein>
<keyword evidence="6" id="KW-0433">Leucine-rich repeat</keyword>
<dbReference type="EC" id="2.7.11.1" evidence="2"/>
<proteinExistence type="predicted"/>
<evidence type="ECO:0000256" key="6">
    <source>
        <dbReference type="ARBA" id="ARBA00022614"/>
    </source>
</evidence>
<evidence type="ECO:0000256" key="18">
    <source>
        <dbReference type="ARBA" id="ARBA00047899"/>
    </source>
</evidence>
<dbReference type="InterPro" id="IPR001611">
    <property type="entry name" value="Leu-rich_rpt"/>
</dbReference>
<evidence type="ECO:0000256" key="9">
    <source>
        <dbReference type="ARBA" id="ARBA00022729"/>
    </source>
</evidence>
<evidence type="ECO:0000259" key="20">
    <source>
        <dbReference type="PROSITE" id="PS50011"/>
    </source>
</evidence>
<evidence type="ECO:0000256" key="13">
    <source>
        <dbReference type="ARBA" id="ARBA00022840"/>
    </source>
</evidence>
<dbReference type="ExpressionAtlas" id="A5AN78">
    <property type="expression patterns" value="baseline and differential"/>
</dbReference>
<dbReference type="SUPFAM" id="SSF52058">
    <property type="entry name" value="L domain-like"/>
    <property type="match status" value="1"/>
</dbReference>
<evidence type="ECO:0000256" key="16">
    <source>
        <dbReference type="ARBA" id="ARBA00023170"/>
    </source>
</evidence>
<dbReference type="InterPro" id="IPR032675">
    <property type="entry name" value="LRR_dom_sf"/>
</dbReference>
<evidence type="ECO:0000256" key="11">
    <source>
        <dbReference type="ARBA" id="ARBA00022741"/>
    </source>
</evidence>
<dbReference type="Gene3D" id="3.30.200.20">
    <property type="entry name" value="Phosphorylase Kinase, domain 1"/>
    <property type="match status" value="2"/>
</dbReference>
<evidence type="ECO:0000256" key="3">
    <source>
        <dbReference type="ARBA" id="ARBA00022475"/>
    </source>
</evidence>
<dbReference type="PANTHER" id="PTHR27008:SF585">
    <property type="entry name" value="PROTEIN KINASE DOMAIN-CONTAINING PROTEIN"/>
    <property type="match status" value="1"/>
</dbReference>
<keyword evidence="7" id="KW-0808">Transferase</keyword>
<dbReference type="GO" id="GO:0005886">
    <property type="term" value="C:plasma membrane"/>
    <property type="evidence" value="ECO:0007669"/>
    <property type="project" value="UniProtKB-SubCell"/>
</dbReference>
<evidence type="ECO:0000256" key="2">
    <source>
        <dbReference type="ARBA" id="ARBA00012513"/>
    </source>
</evidence>
<evidence type="ECO:0000256" key="19">
    <source>
        <dbReference type="ARBA" id="ARBA00048679"/>
    </source>
</evidence>
<keyword evidence="12" id="KW-0418">Kinase</keyword>
<evidence type="ECO:0000256" key="10">
    <source>
        <dbReference type="ARBA" id="ARBA00022737"/>
    </source>
</evidence>
<reference evidence="21" key="1">
    <citation type="journal article" date="2007" name="PLoS ONE">
        <title>The first genome sequence of an elite grapevine cultivar (Pinot noir Vitis vinifera L.): coping with a highly heterozygous genome.</title>
        <authorList>
            <person name="Velasco R."/>
            <person name="Zharkikh A."/>
            <person name="Troggio M."/>
            <person name="Cartwright D.A."/>
            <person name="Cestaro A."/>
            <person name="Pruss D."/>
            <person name="Pindo M."/>
            <person name="FitzGerald L.M."/>
            <person name="Vezzulli S."/>
            <person name="Reid J."/>
            <person name="Malacarne G."/>
            <person name="Iliev D."/>
            <person name="Coppola G."/>
            <person name="Wardell B."/>
            <person name="Micheletti D."/>
            <person name="Macalma T."/>
            <person name="Facci M."/>
            <person name="Mitchell J.T."/>
            <person name="Perazzolli M."/>
            <person name="Eldredge G."/>
            <person name="Gatto P."/>
            <person name="Oyzerski R."/>
            <person name="Moretto M."/>
            <person name="Gutin N."/>
            <person name="Stefanini M."/>
            <person name="Chen Y."/>
            <person name="Segala C."/>
            <person name="Davenport C."/>
            <person name="Dematte L."/>
            <person name="Mraz A."/>
            <person name="Battilana J."/>
            <person name="Stormo K."/>
            <person name="Costa F."/>
            <person name="Tao Q."/>
            <person name="Si-Ammour A."/>
            <person name="Harkins T."/>
            <person name="Lackey A."/>
            <person name="Perbost C."/>
            <person name="Taillon B."/>
            <person name="Stella A."/>
            <person name="Solovyev V."/>
            <person name="Fawcett J.A."/>
            <person name="Sterck L."/>
            <person name="Vandepoele K."/>
            <person name="Grando S.M."/>
            <person name="Toppo S."/>
            <person name="Moser C."/>
            <person name="Lanchbury J."/>
            <person name="Bogden R."/>
            <person name="Skolnick M."/>
            <person name="Sgaramella V."/>
            <person name="Bhatnagar S.K."/>
            <person name="Fontana P."/>
            <person name="Gutin A."/>
            <person name="Van de Peer Y."/>
            <person name="Salamini F."/>
            <person name="Viola R."/>
        </authorList>
    </citation>
    <scope>NUCLEOTIDE SEQUENCE</scope>
</reference>
<dbReference type="SMART" id="SM00220">
    <property type="entry name" value="S_TKc"/>
    <property type="match status" value="1"/>
</dbReference>
<dbReference type="Gene3D" id="3.80.10.10">
    <property type="entry name" value="Ribonuclease Inhibitor"/>
    <property type="match status" value="1"/>
</dbReference>
<evidence type="ECO:0000256" key="4">
    <source>
        <dbReference type="ARBA" id="ARBA00022527"/>
    </source>
</evidence>
<comment type="catalytic activity">
    <reaction evidence="19">
        <text>L-seryl-[protein] + ATP = O-phospho-L-seryl-[protein] + ADP + H(+)</text>
        <dbReference type="Rhea" id="RHEA:17989"/>
        <dbReference type="Rhea" id="RHEA-COMP:9863"/>
        <dbReference type="Rhea" id="RHEA-COMP:11604"/>
        <dbReference type="ChEBI" id="CHEBI:15378"/>
        <dbReference type="ChEBI" id="CHEBI:29999"/>
        <dbReference type="ChEBI" id="CHEBI:30616"/>
        <dbReference type="ChEBI" id="CHEBI:83421"/>
        <dbReference type="ChEBI" id="CHEBI:456216"/>
        <dbReference type="EC" id="2.7.11.1"/>
    </reaction>
</comment>
<dbReference type="InterPro" id="IPR008271">
    <property type="entry name" value="Ser/Thr_kinase_AS"/>
</dbReference>
<name>A5AN78_VITVI</name>
<dbReference type="GO" id="GO:0005524">
    <property type="term" value="F:ATP binding"/>
    <property type="evidence" value="ECO:0007669"/>
    <property type="project" value="UniProtKB-KW"/>
</dbReference>
<dbReference type="GO" id="GO:0004674">
    <property type="term" value="F:protein serine/threonine kinase activity"/>
    <property type="evidence" value="ECO:0007669"/>
    <property type="project" value="UniProtKB-KW"/>
</dbReference>
<keyword evidence="14" id="KW-1133">Transmembrane helix</keyword>
<evidence type="ECO:0000256" key="1">
    <source>
        <dbReference type="ARBA" id="ARBA00004162"/>
    </source>
</evidence>
<sequence>MKSLLVLDLSKNQFSGNIPSTISLLQNLLQLFLSHNKLQGHMPPNLGDLSLEALKYLKYLNVSFIKVQGEIPNGGPFANFTAESFISNLALCGAPRFQVMASIILVVLFILWKRRHTKSETPVQVDLPLPRMHRMIRHQELLYATSYFGEDNLIGKGSLGMVYKGVLSDGLIVAVKVFNLELQGAFKSFEVECEVMRNIRHRNLAKIINSCFNLDFKALVLEYMPNGSLEKWLYSHNYYLDFFPKIKNYDRCGIRVGTLRSLTALNGLTGVTAAACCCTSEFVALLKLYRCLLNCFECVQLETVAAALRRQTKLETLVQVDLSHPRMRTMISQQEILYATSYFCEDNLIGKGSLGMVYKGVLSDGLIVAVKVFNLELHGAFKSFEVECEVMRNICHRNLAKIINSCSNLDFKALVLEYMPNGSLEKWLYSHNYYLDFFQRLKIMIDVASGLEYLHHDYSNPVVHCDLKPSNVLLDDNMVAHISDFGIAKLLMGSVFMKRTKTLGTIGYMAPEYGSEGIVSTKGDIYSYGIMLMETFVRKKPTDEMFMEELTLKSWVESSANNIMEVIDVDLLIEEDEKISLRPACFSSIITLALDCTVEPPEKRINMKDVVVRLKKILNQIYDVRTPQLRKNRHEDQVPFFHPELV</sequence>
<keyword evidence="13" id="KW-0067">ATP-binding</keyword>
<dbReference type="PROSITE" id="PS00108">
    <property type="entry name" value="PROTEIN_KINASE_ST"/>
    <property type="match status" value="1"/>
</dbReference>
<evidence type="ECO:0000256" key="15">
    <source>
        <dbReference type="ARBA" id="ARBA00023136"/>
    </source>
</evidence>
<dbReference type="SUPFAM" id="SSF56112">
    <property type="entry name" value="Protein kinase-like (PK-like)"/>
    <property type="match status" value="2"/>
</dbReference>
<dbReference type="Gene3D" id="1.10.510.10">
    <property type="entry name" value="Transferase(Phosphotransferase) domain 1"/>
    <property type="match status" value="1"/>
</dbReference>
<dbReference type="FunFam" id="1.10.510.10:FF:000358">
    <property type="entry name" value="Putative leucine-rich repeat receptor-like serine/threonine-protein kinase"/>
    <property type="match status" value="1"/>
</dbReference>
<keyword evidence="4" id="KW-0723">Serine/threonine-protein kinase</keyword>
<evidence type="ECO:0000256" key="14">
    <source>
        <dbReference type="ARBA" id="ARBA00022989"/>
    </source>
</evidence>
<dbReference type="Pfam" id="PF00069">
    <property type="entry name" value="Pkinase"/>
    <property type="match status" value="1"/>
</dbReference>
<dbReference type="PROSITE" id="PS50011">
    <property type="entry name" value="PROTEIN_KINASE_DOM"/>
    <property type="match status" value="1"/>
</dbReference>
<keyword evidence="10" id="KW-0677">Repeat</keyword>
<dbReference type="FunFam" id="3.30.200.20:FF:000661">
    <property type="entry name" value="Serine-threonine protein kinase plant-type"/>
    <property type="match status" value="1"/>
</dbReference>
<keyword evidence="15" id="KW-0472">Membrane</keyword>
<dbReference type="Pfam" id="PF00560">
    <property type="entry name" value="LRR_1"/>
    <property type="match status" value="2"/>
</dbReference>
<dbReference type="InterPro" id="IPR051809">
    <property type="entry name" value="Plant_receptor-like_S/T_kinase"/>
</dbReference>
<dbReference type="Pfam" id="PF07714">
    <property type="entry name" value="PK_Tyr_Ser-Thr"/>
    <property type="match status" value="1"/>
</dbReference>
<evidence type="ECO:0000256" key="12">
    <source>
        <dbReference type="ARBA" id="ARBA00022777"/>
    </source>
</evidence>
<dbReference type="EMBL" id="AM430597">
    <property type="protein sequence ID" value="CAN82376.1"/>
    <property type="molecule type" value="Genomic_DNA"/>
</dbReference>
<feature type="domain" description="Protein kinase" evidence="20">
    <location>
        <begin position="343"/>
        <end position="618"/>
    </location>
</feature>
<dbReference type="AlphaFoldDB" id="A5AN78"/>
<keyword evidence="5" id="KW-0597">Phosphoprotein</keyword>
<evidence type="ECO:0000256" key="7">
    <source>
        <dbReference type="ARBA" id="ARBA00022679"/>
    </source>
</evidence>
<accession>A5AN78</accession>
<evidence type="ECO:0000256" key="17">
    <source>
        <dbReference type="ARBA" id="ARBA00023180"/>
    </source>
</evidence>
<keyword evidence="17" id="KW-0325">Glycoprotein</keyword>
<dbReference type="PANTHER" id="PTHR27008">
    <property type="entry name" value="OS04G0122200 PROTEIN"/>
    <property type="match status" value="1"/>
</dbReference>
<evidence type="ECO:0000256" key="5">
    <source>
        <dbReference type="ARBA" id="ARBA00022553"/>
    </source>
</evidence>
<dbReference type="InterPro" id="IPR001245">
    <property type="entry name" value="Ser-Thr/Tyr_kinase_cat_dom"/>
</dbReference>
<keyword evidence="8" id="KW-0812">Transmembrane</keyword>
<dbReference type="InterPro" id="IPR000719">
    <property type="entry name" value="Prot_kinase_dom"/>
</dbReference>
<keyword evidence="11" id="KW-0547">Nucleotide-binding</keyword>
<dbReference type="InterPro" id="IPR011009">
    <property type="entry name" value="Kinase-like_dom_sf"/>
</dbReference>